<dbReference type="OrthoDB" id="5521296at2"/>
<dbReference type="Proteomes" id="UP000306980">
    <property type="component" value="Unassembled WGS sequence"/>
</dbReference>
<gene>
    <name evidence="1" type="ORF">FFL34_06545</name>
</gene>
<dbReference type="EMBL" id="VCIA01000001">
    <property type="protein sequence ID" value="TMN23809.1"/>
    <property type="molecule type" value="Genomic_DNA"/>
</dbReference>
<name>A0A5S3QPS2_9BACI</name>
<protein>
    <submittedName>
        <fullName evidence="1">YjzC family protein</fullName>
    </submittedName>
</protein>
<organism evidence="1 2">
    <name type="scientific">Lentibacillus cibarius</name>
    <dbReference type="NCBI Taxonomy" id="2583219"/>
    <lineage>
        <taxon>Bacteria</taxon>
        <taxon>Bacillati</taxon>
        <taxon>Bacillota</taxon>
        <taxon>Bacilli</taxon>
        <taxon>Bacillales</taxon>
        <taxon>Bacillaceae</taxon>
        <taxon>Lentibacillus</taxon>
    </lineage>
</organism>
<accession>A0A5S3QPS2</accession>
<sequence>MGERYRTGETSMATAYYEWDGYIDGTRTPQPTAEEKKIKLEKYETFPPINSCDKGAYWKMTSYA</sequence>
<evidence type="ECO:0000313" key="2">
    <source>
        <dbReference type="Proteomes" id="UP000306980"/>
    </source>
</evidence>
<dbReference type="Pfam" id="PF14168">
    <property type="entry name" value="YjzC"/>
    <property type="match status" value="1"/>
</dbReference>
<comment type="caution">
    <text evidence="1">The sequence shown here is derived from an EMBL/GenBank/DDBJ whole genome shotgun (WGS) entry which is preliminary data.</text>
</comment>
<dbReference type="AlphaFoldDB" id="A0A5S3QPS2"/>
<reference evidence="1 2" key="1">
    <citation type="submission" date="2019-05" db="EMBL/GenBank/DDBJ databases">
        <title>Genomic analysis of Lentibacillus sp. NKC220-2.</title>
        <authorList>
            <person name="Oh Y.J."/>
        </authorList>
    </citation>
    <scope>NUCLEOTIDE SEQUENCE [LARGE SCALE GENOMIC DNA]</scope>
    <source>
        <strain evidence="1 2">NKC220-2</strain>
    </source>
</reference>
<evidence type="ECO:0000313" key="1">
    <source>
        <dbReference type="EMBL" id="TMN23809.1"/>
    </source>
</evidence>
<proteinExistence type="predicted"/>
<dbReference type="InterPro" id="IPR025549">
    <property type="entry name" value="YjzC"/>
</dbReference>